<feature type="non-terminal residue" evidence="1">
    <location>
        <position position="1"/>
    </location>
</feature>
<proteinExistence type="predicted"/>
<accession>A0A812S191</accession>
<dbReference type="Proteomes" id="UP000649617">
    <property type="component" value="Unassembled WGS sequence"/>
</dbReference>
<comment type="caution">
    <text evidence="1">The sequence shown here is derived from an EMBL/GenBank/DDBJ whole genome shotgun (WGS) entry which is preliminary data.</text>
</comment>
<dbReference type="OrthoDB" id="10566291at2759"/>
<feature type="non-terminal residue" evidence="1">
    <location>
        <position position="70"/>
    </location>
</feature>
<evidence type="ECO:0000313" key="1">
    <source>
        <dbReference type="EMBL" id="CAE7463169.1"/>
    </source>
</evidence>
<dbReference type="EMBL" id="CAJNIZ010022658">
    <property type="protein sequence ID" value="CAE7463169.1"/>
    <property type="molecule type" value="Genomic_DNA"/>
</dbReference>
<name>A0A812S191_SYMPI</name>
<keyword evidence="2" id="KW-1185">Reference proteome</keyword>
<dbReference type="AlphaFoldDB" id="A0A812S191"/>
<evidence type="ECO:0000313" key="2">
    <source>
        <dbReference type="Proteomes" id="UP000649617"/>
    </source>
</evidence>
<protein>
    <submittedName>
        <fullName evidence="1">Uncharacterized protein</fullName>
    </submittedName>
</protein>
<gene>
    <name evidence="1" type="ORF">SPIL2461_LOCUS11588</name>
</gene>
<sequence length="70" mass="8066">DFMVTAGDFLTYEEGGPNMQEIATYVSDFAKHDEAMQLRMHYSYGLIFDYENTFDTSTNETFSNRTKGSK</sequence>
<organism evidence="1 2">
    <name type="scientific">Symbiodinium pilosum</name>
    <name type="common">Dinoflagellate</name>
    <dbReference type="NCBI Taxonomy" id="2952"/>
    <lineage>
        <taxon>Eukaryota</taxon>
        <taxon>Sar</taxon>
        <taxon>Alveolata</taxon>
        <taxon>Dinophyceae</taxon>
        <taxon>Suessiales</taxon>
        <taxon>Symbiodiniaceae</taxon>
        <taxon>Symbiodinium</taxon>
    </lineage>
</organism>
<reference evidence="1" key="1">
    <citation type="submission" date="2021-02" db="EMBL/GenBank/DDBJ databases">
        <authorList>
            <person name="Dougan E. K."/>
            <person name="Rhodes N."/>
            <person name="Thang M."/>
            <person name="Chan C."/>
        </authorList>
    </citation>
    <scope>NUCLEOTIDE SEQUENCE</scope>
</reference>